<accession>A0A1G4ICM2</accession>
<dbReference type="VEuPathDB" id="TriTrypDB:TEOVI_000165300"/>
<dbReference type="Proteomes" id="UP000195570">
    <property type="component" value="Unassembled WGS sequence"/>
</dbReference>
<dbReference type="EMBL" id="CZPT02001358">
    <property type="protein sequence ID" value="SCU70084.1"/>
    <property type="molecule type" value="Genomic_DNA"/>
</dbReference>
<feature type="coiled-coil region" evidence="1">
    <location>
        <begin position="114"/>
        <end position="141"/>
    </location>
</feature>
<dbReference type="GO" id="GO:0005509">
    <property type="term" value="F:calcium ion binding"/>
    <property type="evidence" value="ECO:0007669"/>
    <property type="project" value="InterPro"/>
</dbReference>
<evidence type="ECO:0000313" key="5">
    <source>
        <dbReference type="Proteomes" id="UP000195570"/>
    </source>
</evidence>
<gene>
    <name evidence="4" type="ORF">TEOVI_000165300</name>
</gene>
<name>A0A1G4ICM2_TRYEQ</name>
<dbReference type="InterPro" id="IPR052634">
    <property type="entry name" value="Sperm_flagellar-bone_growth"/>
</dbReference>
<dbReference type="PANTHER" id="PTHR14919:SF0">
    <property type="entry name" value="SPERM FLAGELLAR PROTEIN 2"/>
    <property type="match status" value="1"/>
</dbReference>
<dbReference type="InterPro" id="IPR002048">
    <property type="entry name" value="EF_hand_dom"/>
</dbReference>
<proteinExistence type="predicted"/>
<dbReference type="InterPro" id="IPR027417">
    <property type="entry name" value="P-loop_NTPase"/>
</dbReference>
<dbReference type="PANTHER" id="PTHR14919">
    <property type="entry name" value="KPL2-RELATED"/>
    <property type="match status" value="1"/>
</dbReference>
<keyword evidence="1" id="KW-0175">Coiled coil</keyword>
<evidence type="ECO:0000259" key="3">
    <source>
        <dbReference type="PROSITE" id="PS50222"/>
    </source>
</evidence>
<protein>
    <recommendedName>
        <fullName evidence="3">EF-hand domain-containing protein</fullName>
    </recommendedName>
</protein>
<reference evidence="4" key="1">
    <citation type="submission" date="2016-09" db="EMBL/GenBank/DDBJ databases">
        <authorList>
            <person name="Hebert L."/>
            <person name="Moumen B."/>
        </authorList>
    </citation>
    <scope>NUCLEOTIDE SEQUENCE [LARGE SCALE GENOMIC DNA]</scope>
    <source>
        <strain evidence="4">OVI</strain>
    </source>
</reference>
<feature type="region of interest" description="Disordered" evidence="2">
    <location>
        <begin position="876"/>
        <end position="895"/>
    </location>
</feature>
<dbReference type="Gene3D" id="3.40.50.300">
    <property type="entry name" value="P-loop containing nucleotide triphosphate hydrolases"/>
    <property type="match status" value="1"/>
</dbReference>
<comment type="caution">
    <text evidence="4">The sequence shown here is derived from an EMBL/GenBank/DDBJ whole genome shotgun (WGS) entry which is preliminary data.</text>
</comment>
<dbReference type="PROSITE" id="PS50222">
    <property type="entry name" value="EF_HAND_2"/>
    <property type="match status" value="1"/>
</dbReference>
<dbReference type="GeneID" id="92375593"/>
<evidence type="ECO:0000256" key="1">
    <source>
        <dbReference type="SAM" id="Coils"/>
    </source>
</evidence>
<organism evidence="4 5">
    <name type="scientific">Trypanosoma equiperdum</name>
    <dbReference type="NCBI Taxonomy" id="5694"/>
    <lineage>
        <taxon>Eukaryota</taxon>
        <taxon>Discoba</taxon>
        <taxon>Euglenozoa</taxon>
        <taxon>Kinetoplastea</taxon>
        <taxon>Metakinetoplastina</taxon>
        <taxon>Trypanosomatida</taxon>
        <taxon>Trypanosomatidae</taxon>
        <taxon>Trypanosoma</taxon>
    </lineage>
</organism>
<feature type="domain" description="EF-hand" evidence="3">
    <location>
        <begin position="1114"/>
        <end position="1149"/>
    </location>
</feature>
<dbReference type="InterPro" id="IPR011992">
    <property type="entry name" value="EF-hand-dom_pair"/>
</dbReference>
<sequence length="1329" mass="151014">MLDAEDFVMSLVCARTEDLQRRDALRRRRADYIVREDEARAKRSEEELKHVLYRGTDYISLVEHNFRRSLDDMGRWWDLLSEHVIKEKRECEEAERLQKHMTDMCLSTFTKRELSEQVSVVEKDERRLAELEELLIAEDKAAKEESVEEAMQRVLMGAEKCIDFLDSNSLTNRSTGSLLTCTALHSFIQSIAGVPVSIERSASITFGMIFGHHPFRLVPSTFLMLLHTLYNKMWSNEPAVNRFDICKIPLFLVDGPKFSGKSLVSHHVATRLSLLHISDRDLVNRALEAYHSEREGLPTLLATESSDDVPYIRAYEEHDENNDETAYHSHERVMQTVESVMRLSPWAVAGEEIEGGLLHGRPVEPSLIVHLMQLQMKDTLEGCSGILFDGAVAGLEELQRLQLIIPPFVHPFKGALNNWPSPPPLPPSSTDDGAPTEENQAQRLLVVQREARLEQPVVRGEGKTRPSKKGVDLSTLPPPVLPEVVYPELAPEEREAIERWEGREEDTNTLFSAMVYIHCGTQEIFNRFAGLRVDKETGEQYHMIFCPPPPERVPHVVNLDRTRTSTALLHRVVLEQRRKWDALRRSLTHENGSGGNLYEVDGEQALDGIVSNVARVISSRQRIFEENMLMYEAAMGAKKQKKWIEDTIVEMRERREAERKRLIKIYTESGVPIPHELEDTSPLPSVYTMPEETPQLFFRGLAIFTSYYNGIYGWTGAAVESLVRILLGYRKVAMEKYERFWNQPDEKQGKLDRFVENYNNIPLQLLGQAVCKNELHLLVDQLRDELFSVAEATGRDVTTRIDLITKKENFLGPWSTTVCNVAIATVKGEIERFMATLNMVLIYFSTVVNEPCVFEELESEAVMTRAGVDGVQELAKGKDKKVQGSKKPQRPEDLAEKTGEDMLVEAIGKLVTTITNYVEKLQGPITASQRVRENAKAAAAAADDGRFSLILTKCMPFVHEELASMQERIGRIRQFFVGLMREAEQYCANCRDTLLAKAKEGRLSSASAINTAIYTLRNAIETERAIPPLHLGQQTFSVLSGGPKQDERAVTPLSPYEVTSVHEVPMIHRTLSATRLMSMIRTFRNVAPDYTLASAEFFYIVQPDDYAGAQTRSVRLKTRREVFESFDPHGCGYIDWREFVLHLMLWCEAVPDMTRRDEPNNYYIRECSIEELLETKTALLGAQEVDEETFSKVPFYFAKDLSDDRLGAYMQALWLTFADDDGKLCPTPLLAMMCADRQPVRGAQKAFAVFPSAQDGLLTPWEIDCVSHMLATNPRNMCLPDVFSKENIDILYHGERALSFDSVCELVMGRSMLNSTKAFLRKTFAIDVD</sequence>
<evidence type="ECO:0000256" key="2">
    <source>
        <dbReference type="SAM" id="MobiDB-lite"/>
    </source>
</evidence>
<dbReference type="SUPFAM" id="SSF47473">
    <property type="entry name" value="EF-hand"/>
    <property type="match status" value="1"/>
</dbReference>
<evidence type="ECO:0000313" key="4">
    <source>
        <dbReference type="EMBL" id="SCU70084.1"/>
    </source>
</evidence>
<keyword evidence="5" id="KW-1185">Reference proteome</keyword>
<dbReference type="RefSeq" id="XP_067080958.1">
    <property type="nucleotide sequence ID" value="XM_067224857.1"/>
</dbReference>